<evidence type="ECO:0008006" key="3">
    <source>
        <dbReference type="Google" id="ProtNLM"/>
    </source>
</evidence>
<evidence type="ECO:0000313" key="2">
    <source>
        <dbReference type="Proteomes" id="UP000663879"/>
    </source>
</evidence>
<dbReference type="EMBL" id="CAJNOC010002176">
    <property type="protein sequence ID" value="CAF0916960.1"/>
    <property type="molecule type" value="Genomic_DNA"/>
</dbReference>
<organism evidence="1 2">
    <name type="scientific">Brachionus calyciflorus</name>
    <dbReference type="NCBI Taxonomy" id="104777"/>
    <lineage>
        <taxon>Eukaryota</taxon>
        <taxon>Metazoa</taxon>
        <taxon>Spiralia</taxon>
        <taxon>Gnathifera</taxon>
        <taxon>Rotifera</taxon>
        <taxon>Eurotatoria</taxon>
        <taxon>Monogononta</taxon>
        <taxon>Pseudotrocha</taxon>
        <taxon>Ploima</taxon>
        <taxon>Brachionidae</taxon>
        <taxon>Brachionus</taxon>
    </lineage>
</organism>
<comment type="caution">
    <text evidence="1">The sequence shown here is derived from an EMBL/GenBank/DDBJ whole genome shotgun (WGS) entry which is preliminary data.</text>
</comment>
<accession>A0A814AMR2</accession>
<proteinExistence type="predicted"/>
<protein>
    <recommendedName>
        <fullName evidence="3">GRAM domain-containing protein</fullName>
    </recommendedName>
</protein>
<gene>
    <name evidence="1" type="ORF">OXX778_LOCUS12199</name>
</gene>
<keyword evidence="2" id="KW-1185">Reference proteome</keyword>
<name>A0A814AMR2_9BILA</name>
<evidence type="ECO:0000313" key="1">
    <source>
        <dbReference type="EMBL" id="CAF0916960.1"/>
    </source>
</evidence>
<dbReference type="Proteomes" id="UP000663879">
    <property type="component" value="Unassembled WGS sequence"/>
</dbReference>
<sequence length="165" mass="18703">MILTTKTDDLDDTSISVESPSTLNSHDMTSLEILKQCHLDIYPKKTPVCDDETLLKAFIDTVCILSGEYICFIGPSGKMNDEILVVTNYRLFLLMTDHSNTSINSPNKSEFKSFINVPIMIIETIEIKEIVFIYVYLKNAKTIRFASCKTTALSELTVFDRIFVI</sequence>
<reference evidence="1" key="1">
    <citation type="submission" date="2021-02" db="EMBL/GenBank/DDBJ databases">
        <authorList>
            <person name="Nowell W R."/>
        </authorList>
    </citation>
    <scope>NUCLEOTIDE SEQUENCE</scope>
    <source>
        <strain evidence="1">Ploen Becks lab</strain>
    </source>
</reference>
<dbReference type="AlphaFoldDB" id="A0A814AMR2"/>